<organism evidence="1 2">
    <name type="scientific">Candidatus Taylorbacteria bacterium CG11_big_fil_rev_8_21_14_0_20_46_11</name>
    <dbReference type="NCBI Taxonomy" id="1975025"/>
    <lineage>
        <taxon>Bacteria</taxon>
        <taxon>Candidatus Tayloriibacteriota</taxon>
    </lineage>
</organism>
<evidence type="ECO:0000313" key="1">
    <source>
        <dbReference type="EMBL" id="PIQ68676.1"/>
    </source>
</evidence>
<reference evidence="1 2" key="1">
    <citation type="submission" date="2017-09" db="EMBL/GenBank/DDBJ databases">
        <title>Depth-based differentiation of microbial function through sediment-hosted aquifers and enrichment of novel symbionts in the deep terrestrial subsurface.</title>
        <authorList>
            <person name="Probst A.J."/>
            <person name="Ladd B."/>
            <person name="Jarett J.K."/>
            <person name="Geller-Mcgrath D.E."/>
            <person name="Sieber C.M."/>
            <person name="Emerson J.B."/>
            <person name="Anantharaman K."/>
            <person name="Thomas B.C."/>
            <person name="Malmstrom R."/>
            <person name="Stieglmeier M."/>
            <person name="Klingl A."/>
            <person name="Woyke T."/>
            <person name="Ryan C.M."/>
            <person name="Banfield J.F."/>
        </authorList>
    </citation>
    <scope>NUCLEOTIDE SEQUENCE [LARGE SCALE GENOMIC DNA]</scope>
    <source>
        <strain evidence="1">CG11_big_fil_rev_8_21_14_0_20_46_11</strain>
    </source>
</reference>
<dbReference type="AlphaFoldDB" id="A0A2H0KBP4"/>
<comment type="caution">
    <text evidence="1">The sequence shown here is derived from an EMBL/GenBank/DDBJ whole genome shotgun (WGS) entry which is preliminary data.</text>
</comment>
<dbReference type="EMBL" id="PCVG01000035">
    <property type="protein sequence ID" value="PIQ68676.1"/>
    <property type="molecule type" value="Genomic_DNA"/>
</dbReference>
<proteinExistence type="predicted"/>
<name>A0A2H0KBP4_9BACT</name>
<gene>
    <name evidence="1" type="ORF">COV91_02860</name>
</gene>
<evidence type="ECO:0000313" key="2">
    <source>
        <dbReference type="Proteomes" id="UP000229342"/>
    </source>
</evidence>
<accession>A0A2H0KBP4</accession>
<dbReference type="Proteomes" id="UP000229342">
    <property type="component" value="Unassembled WGS sequence"/>
</dbReference>
<protein>
    <submittedName>
        <fullName evidence="1">Uncharacterized protein</fullName>
    </submittedName>
</protein>
<sequence>MNSKIFRGDALAPALLQYIQKQLGHKNNELSTDLSSITTPRETFYNAHIVRVLEQRGMLRPTYILFEATCLMRGTRKFFWKRKGVFGPWLIQTPEDAFCVESVAIRLSGVSEVVRAVPPDIPTLQKLLLLIRWFFRRGVF</sequence>